<dbReference type="InterPro" id="IPR000795">
    <property type="entry name" value="T_Tr_GTP-bd_dom"/>
</dbReference>
<dbReference type="Pfam" id="PF03144">
    <property type="entry name" value="GTP_EFTU_D2"/>
    <property type="match status" value="1"/>
</dbReference>
<dbReference type="InterPro" id="IPR005225">
    <property type="entry name" value="Small_GTP-bd"/>
</dbReference>
<evidence type="ECO:0000256" key="7">
    <source>
        <dbReference type="ARBA" id="ARBA00024731"/>
    </source>
</evidence>
<evidence type="ECO:0000313" key="11">
    <source>
        <dbReference type="Proteomes" id="UP000030121"/>
    </source>
</evidence>
<reference evidence="10 11" key="1">
    <citation type="submission" date="2013-09" db="EMBL/GenBank/DDBJ databases">
        <authorList>
            <person name="Zeng Z."/>
            <person name="Chen C."/>
        </authorList>
    </citation>
    <scope>NUCLEOTIDE SEQUENCE [LARGE SCALE GENOMIC DNA]</scope>
    <source>
        <strain evidence="10 11">GH29-5</strain>
    </source>
</reference>
<organism evidence="10 11">
    <name type="scientific">Flavobacterium suncheonense GH29-5 = DSM 17707</name>
    <dbReference type="NCBI Taxonomy" id="1121899"/>
    <lineage>
        <taxon>Bacteria</taxon>
        <taxon>Pseudomonadati</taxon>
        <taxon>Bacteroidota</taxon>
        <taxon>Flavobacteriia</taxon>
        <taxon>Flavobacteriales</taxon>
        <taxon>Flavobacteriaceae</taxon>
        <taxon>Flavobacterium</taxon>
    </lineage>
</organism>
<dbReference type="InterPro" id="IPR031157">
    <property type="entry name" value="G_TR_CS"/>
</dbReference>
<dbReference type="AlphaFoldDB" id="A0A0A2MCZ7"/>
<dbReference type="PROSITE" id="PS00301">
    <property type="entry name" value="G_TR_1"/>
    <property type="match status" value="1"/>
</dbReference>
<dbReference type="Pfam" id="PF03764">
    <property type="entry name" value="EFG_IV"/>
    <property type="match status" value="1"/>
</dbReference>
<dbReference type="CDD" id="cd01886">
    <property type="entry name" value="EF-G"/>
    <property type="match status" value="1"/>
</dbReference>
<evidence type="ECO:0000313" key="10">
    <source>
        <dbReference type="EMBL" id="KGO89328.1"/>
    </source>
</evidence>
<dbReference type="InterPro" id="IPR041095">
    <property type="entry name" value="EFG_II"/>
</dbReference>
<evidence type="ECO:0000256" key="1">
    <source>
        <dbReference type="ARBA" id="ARBA00005870"/>
    </source>
</evidence>
<dbReference type="CDD" id="cd16262">
    <property type="entry name" value="EFG_III"/>
    <property type="match status" value="1"/>
</dbReference>
<dbReference type="InterPro" id="IPR009000">
    <property type="entry name" value="Transl_B-barrel_sf"/>
</dbReference>
<feature type="domain" description="Tr-type G" evidence="9">
    <location>
        <begin position="6"/>
        <end position="295"/>
    </location>
</feature>
<dbReference type="NCBIfam" id="TIGR00484">
    <property type="entry name" value="EF-G"/>
    <property type="match status" value="1"/>
</dbReference>
<dbReference type="InterPro" id="IPR004540">
    <property type="entry name" value="Transl_elong_EFG/EF2"/>
</dbReference>
<dbReference type="STRING" id="1121899.GCA_000430025_00380"/>
<sequence>MARDLKFTRNIGIAAHIDAGKTTTTERILFYTGKSHKIGEVHDGAATMDWMAQEQERGITITSAATTCTWNFPTEQGKNIPESKPYHFNIIDTPGHVDFTVEVNRSLRVLDGLVFLFSAVDGVEPQSETNWRLADQYRVPRMGFVNKMDRQGSNFLAVCQQVKDMLKSNAVAITLPIGEEADFKGVVDLVKNRAIVWHDETQGATFDVVDIPADMVDEVKEYRSKLIEEIASYDENLLDKYMEDENSITEEEINNALRAATIDMAIIPMLCGSSFKNKGVQFMLDAVCKYLPSPLDKEGIEGIHPDDADLLEEDQTKIIRRPDVNEPFAALAFKIATDPYVGRLAFFRAYSGRLDAGSYILNTRSGNKERISRIYQMHANKQNPIEYIEAGDIGAAVGFKDIKTGDTMCDEKHPIILESMKFPDPVIGIAIEPKTKADVDKMGMALAKLAEEDPTFTVRTDEASGQTIISGMGELHLDILVDRMKREFKVEVNQGEPQVEYKEAFTKSAQHREVYKKQSGGRGKFGDIVFRLEPADPGVVGLQFINEVKGGNVPKEYIPAVEKGFREAMKQGPLAGYVVDSLKVTLLDGSYHPVDSDALSFELAAKMGYKEVAKAAGAVILEPIMKIEVITPEENMGDIVGDLNRRRGQVNDMGDRAGAKTIKASVPLSEMFGYVTTLRTLSSGRATSTMEFSHYEQTPSNISEEVIKKAKGNA</sequence>
<dbReference type="GO" id="GO:0003746">
    <property type="term" value="F:translation elongation factor activity"/>
    <property type="evidence" value="ECO:0007669"/>
    <property type="project" value="UniProtKB-UniRule"/>
</dbReference>
<dbReference type="SUPFAM" id="SSF54980">
    <property type="entry name" value="EF-G C-terminal domain-like"/>
    <property type="match status" value="2"/>
</dbReference>
<dbReference type="InterPro" id="IPR014721">
    <property type="entry name" value="Ribsml_uS5_D2-typ_fold_subgr"/>
</dbReference>
<dbReference type="EMBL" id="JRLW01000009">
    <property type="protein sequence ID" value="KGO89328.1"/>
    <property type="molecule type" value="Genomic_DNA"/>
</dbReference>
<dbReference type="Gene3D" id="3.30.230.10">
    <property type="match status" value="1"/>
</dbReference>
<comment type="function">
    <text evidence="7 8">Catalyzes the GTP-dependent ribosomal translocation step during translation elongation. During this step, the ribosome changes from the pre-translocational (PRE) to the post-translocational (POST) state as the newly formed A-site-bound peptidyl-tRNA and P-site-bound deacylated tRNA move to the P and E sites, respectively. Catalyzes the coordinated movement of the two tRNA molecules, the mRNA and conformational changes in the ribosome.</text>
</comment>
<dbReference type="HAMAP" id="MF_00054_B">
    <property type="entry name" value="EF_G_EF_2_B"/>
    <property type="match status" value="1"/>
</dbReference>
<dbReference type="InterPro" id="IPR009022">
    <property type="entry name" value="EFG_III"/>
</dbReference>
<dbReference type="Gene3D" id="2.40.30.10">
    <property type="entry name" value="Translation factors"/>
    <property type="match status" value="1"/>
</dbReference>
<keyword evidence="3 8" id="KW-0547">Nucleotide-binding</keyword>
<evidence type="ECO:0000256" key="8">
    <source>
        <dbReference type="HAMAP-Rule" id="MF_00054"/>
    </source>
</evidence>
<comment type="subcellular location">
    <subcellularLocation>
        <location evidence="8">Cytoplasm</location>
    </subcellularLocation>
</comment>
<keyword evidence="5 8" id="KW-0648">Protein biosynthesis</keyword>
<evidence type="ECO:0000256" key="2">
    <source>
        <dbReference type="ARBA" id="ARBA00017872"/>
    </source>
</evidence>
<keyword evidence="4 8" id="KW-0251">Elongation factor</keyword>
<dbReference type="Pfam" id="PF00679">
    <property type="entry name" value="EFG_C"/>
    <property type="match status" value="1"/>
</dbReference>
<dbReference type="GO" id="GO:0005737">
    <property type="term" value="C:cytoplasm"/>
    <property type="evidence" value="ECO:0007669"/>
    <property type="project" value="UniProtKB-SubCell"/>
</dbReference>
<dbReference type="CDD" id="cd01434">
    <property type="entry name" value="EFG_mtEFG1_IV"/>
    <property type="match status" value="1"/>
</dbReference>
<dbReference type="Gene3D" id="3.30.70.240">
    <property type="match status" value="1"/>
</dbReference>
<name>A0A0A2MCZ7_9FLAO</name>
<evidence type="ECO:0000256" key="6">
    <source>
        <dbReference type="ARBA" id="ARBA00023134"/>
    </source>
</evidence>
<comment type="similarity">
    <text evidence="1 8">Belongs to the TRAFAC class translation factor GTPase superfamily. Classic translation factor GTPase family. EF-G/EF-2 subfamily.</text>
</comment>
<dbReference type="FunFam" id="3.30.230.10:FF:000003">
    <property type="entry name" value="Elongation factor G"/>
    <property type="match status" value="1"/>
</dbReference>
<dbReference type="CDD" id="cd03713">
    <property type="entry name" value="EFG_mtEFG_C"/>
    <property type="match status" value="1"/>
</dbReference>
<evidence type="ECO:0000256" key="3">
    <source>
        <dbReference type="ARBA" id="ARBA00022741"/>
    </source>
</evidence>
<accession>A0A0A2MCZ7</accession>
<dbReference type="eggNOG" id="COG0480">
    <property type="taxonomic scope" value="Bacteria"/>
</dbReference>
<dbReference type="PANTHER" id="PTHR43261">
    <property type="entry name" value="TRANSLATION ELONGATION FACTOR G-RELATED"/>
    <property type="match status" value="1"/>
</dbReference>
<comment type="caution">
    <text evidence="10">The sequence shown here is derived from an EMBL/GenBank/DDBJ whole genome shotgun (WGS) entry which is preliminary data.</text>
</comment>
<dbReference type="InterPro" id="IPR004161">
    <property type="entry name" value="EFTu-like_2"/>
</dbReference>
<dbReference type="Pfam" id="PF00009">
    <property type="entry name" value="GTP_EFTU"/>
    <property type="match status" value="1"/>
</dbReference>
<dbReference type="SUPFAM" id="SSF52540">
    <property type="entry name" value="P-loop containing nucleoside triphosphate hydrolases"/>
    <property type="match status" value="1"/>
</dbReference>
<dbReference type="InterPro" id="IPR035649">
    <property type="entry name" value="EFG_V"/>
</dbReference>
<keyword evidence="8" id="KW-0963">Cytoplasm</keyword>
<dbReference type="CDD" id="cd04088">
    <property type="entry name" value="EFG_mtEFG_II"/>
    <property type="match status" value="1"/>
</dbReference>
<dbReference type="Gene3D" id="3.40.50.300">
    <property type="entry name" value="P-loop containing nucleotide triphosphate hydrolases"/>
    <property type="match status" value="1"/>
</dbReference>
<keyword evidence="6 8" id="KW-0342">GTP-binding</keyword>
<feature type="binding site" evidence="8">
    <location>
        <begin position="15"/>
        <end position="22"/>
    </location>
    <ligand>
        <name>GTP</name>
        <dbReference type="ChEBI" id="CHEBI:37565"/>
    </ligand>
</feature>
<dbReference type="InterPro" id="IPR035647">
    <property type="entry name" value="EFG_III/V"/>
</dbReference>
<evidence type="ECO:0000256" key="4">
    <source>
        <dbReference type="ARBA" id="ARBA00022768"/>
    </source>
</evidence>
<dbReference type="PROSITE" id="PS51722">
    <property type="entry name" value="G_TR_2"/>
    <property type="match status" value="1"/>
</dbReference>
<dbReference type="InterPro" id="IPR020568">
    <property type="entry name" value="Ribosomal_Su5_D2-typ_SF"/>
</dbReference>
<protein>
    <recommendedName>
        <fullName evidence="2 8">Elongation factor G</fullName>
        <shortName evidence="8">EF-G</shortName>
    </recommendedName>
</protein>
<dbReference type="InterPro" id="IPR000640">
    <property type="entry name" value="EFG_V-like"/>
</dbReference>
<dbReference type="SUPFAM" id="SSF54211">
    <property type="entry name" value="Ribosomal protein S5 domain 2-like"/>
    <property type="match status" value="1"/>
</dbReference>
<dbReference type="Gene3D" id="3.30.70.870">
    <property type="entry name" value="Elongation Factor G (Translational Gtpase), domain 3"/>
    <property type="match status" value="1"/>
</dbReference>
<dbReference type="FunFam" id="3.40.50.300:FF:000029">
    <property type="entry name" value="Elongation factor G"/>
    <property type="match status" value="1"/>
</dbReference>
<dbReference type="InterPro" id="IPR047872">
    <property type="entry name" value="EFG_IV"/>
</dbReference>
<feature type="binding site" evidence="8">
    <location>
        <begin position="146"/>
        <end position="149"/>
    </location>
    <ligand>
        <name>GTP</name>
        <dbReference type="ChEBI" id="CHEBI:37565"/>
    </ligand>
</feature>
<dbReference type="Proteomes" id="UP000030121">
    <property type="component" value="Unassembled WGS sequence"/>
</dbReference>
<dbReference type="FunFam" id="3.30.70.870:FF:000001">
    <property type="entry name" value="Elongation factor G"/>
    <property type="match status" value="1"/>
</dbReference>
<dbReference type="OrthoDB" id="9801591at2"/>
<dbReference type="FunFam" id="2.40.30.10:FF:000006">
    <property type="entry name" value="Elongation factor G"/>
    <property type="match status" value="1"/>
</dbReference>
<dbReference type="SUPFAM" id="SSF50447">
    <property type="entry name" value="Translation proteins"/>
    <property type="match status" value="1"/>
</dbReference>
<dbReference type="InterPro" id="IPR027417">
    <property type="entry name" value="P-loop_NTPase"/>
</dbReference>
<feature type="binding site" evidence="8">
    <location>
        <begin position="92"/>
        <end position="96"/>
    </location>
    <ligand>
        <name>GTP</name>
        <dbReference type="ChEBI" id="CHEBI:37565"/>
    </ligand>
</feature>
<keyword evidence="11" id="KW-1185">Reference proteome</keyword>
<dbReference type="PRINTS" id="PR00315">
    <property type="entry name" value="ELONGATNFCT"/>
</dbReference>
<dbReference type="SMART" id="SM00889">
    <property type="entry name" value="EFG_IV"/>
    <property type="match status" value="1"/>
</dbReference>
<dbReference type="SMART" id="SM00838">
    <property type="entry name" value="EFG_C"/>
    <property type="match status" value="1"/>
</dbReference>
<dbReference type="NCBIfam" id="NF009381">
    <property type="entry name" value="PRK12740.1-5"/>
    <property type="match status" value="1"/>
</dbReference>
<dbReference type="PANTHER" id="PTHR43261:SF1">
    <property type="entry name" value="RIBOSOME-RELEASING FACTOR 2, MITOCHONDRIAL"/>
    <property type="match status" value="1"/>
</dbReference>
<evidence type="ECO:0000256" key="5">
    <source>
        <dbReference type="ARBA" id="ARBA00022917"/>
    </source>
</evidence>
<dbReference type="RefSeq" id="WP_026981390.1">
    <property type="nucleotide sequence ID" value="NZ_JRLW01000009.1"/>
</dbReference>
<dbReference type="GO" id="GO:0003924">
    <property type="term" value="F:GTPase activity"/>
    <property type="evidence" value="ECO:0007669"/>
    <property type="project" value="InterPro"/>
</dbReference>
<dbReference type="FunFam" id="3.30.70.240:FF:000001">
    <property type="entry name" value="Elongation factor G"/>
    <property type="match status" value="1"/>
</dbReference>
<dbReference type="NCBIfam" id="TIGR00231">
    <property type="entry name" value="small_GTP"/>
    <property type="match status" value="1"/>
</dbReference>
<dbReference type="GO" id="GO:0005525">
    <property type="term" value="F:GTP binding"/>
    <property type="evidence" value="ECO:0007669"/>
    <property type="project" value="UniProtKB-UniRule"/>
</dbReference>
<dbReference type="InterPro" id="IPR005517">
    <property type="entry name" value="Transl_elong_EFG/EF2_IV"/>
</dbReference>
<dbReference type="GO" id="GO:0032790">
    <property type="term" value="P:ribosome disassembly"/>
    <property type="evidence" value="ECO:0007669"/>
    <property type="project" value="TreeGrafter"/>
</dbReference>
<proteinExistence type="inferred from homology"/>
<evidence type="ECO:0000259" key="9">
    <source>
        <dbReference type="PROSITE" id="PS51722"/>
    </source>
</evidence>
<gene>
    <name evidence="8 10" type="primary">fusA</name>
    <name evidence="10" type="ORF">Q764_08075</name>
</gene>
<dbReference type="Pfam" id="PF14492">
    <property type="entry name" value="EFG_III"/>
    <property type="match status" value="1"/>
</dbReference>